<evidence type="ECO:0000313" key="3">
    <source>
        <dbReference type="EMBL" id="RDX77355.1"/>
    </source>
</evidence>
<name>A0A371FGC7_MUCPR</name>
<dbReference type="OrthoDB" id="1751476at2759"/>
<dbReference type="Pfam" id="PF25597">
    <property type="entry name" value="SH3_retrovirus"/>
    <property type="match status" value="1"/>
</dbReference>
<organism evidence="3 4">
    <name type="scientific">Mucuna pruriens</name>
    <name type="common">Velvet bean</name>
    <name type="synonym">Dolichos pruriens</name>
    <dbReference type="NCBI Taxonomy" id="157652"/>
    <lineage>
        <taxon>Eukaryota</taxon>
        <taxon>Viridiplantae</taxon>
        <taxon>Streptophyta</taxon>
        <taxon>Embryophyta</taxon>
        <taxon>Tracheophyta</taxon>
        <taxon>Spermatophyta</taxon>
        <taxon>Magnoliopsida</taxon>
        <taxon>eudicotyledons</taxon>
        <taxon>Gunneridae</taxon>
        <taxon>Pentapetalae</taxon>
        <taxon>rosids</taxon>
        <taxon>fabids</taxon>
        <taxon>Fabales</taxon>
        <taxon>Fabaceae</taxon>
        <taxon>Papilionoideae</taxon>
        <taxon>50 kb inversion clade</taxon>
        <taxon>NPAAA clade</taxon>
        <taxon>indigoferoid/millettioid clade</taxon>
        <taxon>Phaseoleae</taxon>
        <taxon>Mucuna</taxon>
    </lineage>
</organism>
<accession>A0A371FGC7</accession>
<feature type="domain" description="Reverse transcriptase Ty1/copia-type" evidence="1">
    <location>
        <begin position="129"/>
        <end position="269"/>
    </location>
</feature>
<evidence type="ECO:0000259" key="2">
    <source>
        <dbReference type="Pfam" id="PF25597"/>
    </source>
</evidence>
<dbReference type="Pfam" id="PF07727">
    <property type="entry name" value="RVT_2"/>
    <property type="match status" value="1"/>
</dbReference>
<sequence length="312" mass="37062">MIRITLNDFNFPKYFWAKVVNIACYLKNNIYIRLILKKTSYELTTWVSLILNLIRELFIGYSTKSKAYRVYNSKTLKVEESIHVKFNDSMLNIKELHTTSKELLLDYEPKQTRLSSNGPKNVEEALLDYKWILNDKVVRNKARLVAQGYSQHEGINFIETLAHVVRLEVIHILLSFATHCNMKLHQMYVKCIFLNEVFVKQPHDFESDNFLNYVFKLKLKTLYELKQAPRAWYEKLSLFLMTHDFQRGEVDTTLFRKNYDSHFIIVQIYAKYVKELLKKFNLENCKTMSTLMQPTSILSLDELDRKVNRINS</sequence>
<dbReference type="InterPro" id="IPR013103">
    <property type="entry name" value="RVT_2"/>
</dbReference>
<gene>
    <name evidence="3" type="ORF">CR513_42542</name>
</gene>
<keyword evidence="4" id="KW-1185">Reference proteome</keyword>
<evidence type="ECO:0000313" key="4">
    <source>
        <dbReference type="Proteomes" id="UP000257109"/>
    </source>
</evidence>
<dbReference type="EMBL" id="QJKJ01009196">
    <property type="protein sequence ID" value="RDX77355.1"/>
    <property type="molecule type" value="Genomic_DNA"/>
</dbReference>
<proteinExistence type="predicted"/>
<reference evidence="3" key="1">
    <citation type="submission" date="2018-05" db="EMBL/GenBank/DDBJ databases">
        <title>Draft genome of Mucuna pruriens seed.</title>
        <authorList>
            <person name="Nnadi N.E."/>
            <person name="Vos R."/>
            <person name="Hasami M.H."/>
            <person name="Devisetty U.K."/>
            <person name="Aguiy J.C."/>
        </authorList>
    </citation>
    <scope>NUCLEOTIDE SEQUENCE [LARGE SCALE GENOMIC DNA]</scope>
    <source>
        <strain evidence="3">JCA_2017</strain>
    </source>
</reference>
<comment type="caution">
    <text evidence="3">The sequence shown here is derived from an EMBL/GenBank/DDBJ whole genome shotgun (WGS) entry which is preliminary data.</text>
</comment>
<dbReference type="Proteomes" id="UP000257109">
    <property type="component" value="Unassembled WGS sequence"/>
</dbReference>
<feature type="non-terminal residue" evidence="3">
    <location>
        <position position="1"/>
    </location>
</feature>
<feature type="domain" description="Retroviral polymerase SH3-like" evidence="2">
    <location>
        <begin position="57"/>
        <end position="90"/>
    </location>
</feature>
<protein>
    <submittedName>
        <fullName evidence="3">Uncharacterized protein</fullName>
    </submittedName>
</protein>
<evidence type="ECO:0000259" key="1">
    <source>
        <dbReference type="Pfam" id="PF07727"/>
    </source>
</evidence>
<dbReference type="InterPro" id="IPR057670">
    <property type="entry name" value="SH3_retrovirus"/>
</dbReference>
<dbReference type="STRING" id="157652.A0A371FGC7"/>
<dbReference type="AlphaFoldDB" id="A0A371FGC7"/>